<name>A0AAD9XWK4_COLKA</name>
<evidence type="ECO:0000313" key="3">
    <source>
        <dbReference type="Proteomes" id="UP001281614"/>
    </source>
</evidence>
<protein>
    <submittedName>
        <fullName evidence="2">Uncharacterized protein</fullName>
    </submittedName>
</protein>
<dbReference type="AlphaFoldDB" id="A0AAD9XWK4"/>
<organism evidence="2 3">
    <name type="scientific">Colletotrichum kahawae</name>
    <name type="common">Coffee berry disease fungus</name>
    <dbReference type="NCBI Taxonomy" id="34407"/>
    <lineage>
        <taxon>Eukaryota</taxon>
        <taxon>Fungi</taxon>
        <taxon>Dikarya</taxon>
        <taxon>Ascomycota</taxon>
        <taxon>Pezizomycotina</taxon>
        <taxon>Sordariomycetes</taxon>
        <taxon>Hypocreomycetidae</taxon>
        <taxon>Glomerellales</taxon>
        <taxon>Glomerellaceae</taxon>
        <taxon>Colletotrichum</taxon>
        <taxon>Colletotrichum gloeosporioides species complex</taxon>
    </lineage>
</organism>
<feature type="compositionally biased region" description="Polar residues" evidence="1">
    <location>
        <begin position="49"/>
        <end position="66"/>
    </location>
</feature>
<comment type="caution">
    <text evidence="2">The sequence shown here is derived from an EMBL/GenBank/DDBJ whole genome shotgun (WGS) entry which is preliminary data.</text>
</comment>
<dbReference type="Proteomes" id="UP001281614">
    <property type="component" value="Unassembled WGS sequence"/>
</dbReference>
<sequence>MLDWGVMSFHGYMVGEEGDNEWPPGYTLNGTFDETSGDESSGDEASMRSDITNGSQMSSDSMSTADGDNMSICEDTIVPTTESDRNPDGLDDSFDEMADDSVFIMVENDQDALSADNGSVLHWIQLVSQ</sequence>
<feature type="region of interest" description="Disordered" evidence="1">
    <location>
        <begin position="20"/>
        <end position="95"/>
    </location>
</feature>
<gene>
    <name evidence="2" type="ORF">CKAH01_02836</name>
</gene>
<evidence type="ECO:0000256" key="1">
    <source>
        <dbReference type="SAM" id="MobiDB-lite"/>
    </source>
</evidence>
<proteinExistence type="predicted"/>
<accession>A0AAD9XWK4</accession>
<keyword evidence="3" id="KW-1185">Reference proteome</keyword>
<dbReference type="EMBL" id="VYYT01000876">
    <property type="protein sequence ID" value="KAK2728786.1"/>
    <property type="molecule type" value="Genomic_DNA"/>
</dbReference>
<reference evidence="2" key="1">
    <citation type="submission" date="2023-02" db="EMBL/GenBank/DDBJ databases">
        <title>Colletotrichum kahawae CIFC_Que2 genome sequencing and assembly.</title>
        <authorList>
            <person name="Baroncelli R."/>
        </authorList>
    </citation>
    <scope>NUCLEOTIDE SEQUENCE</scope>
    <source>
        <strain evidence="2">CIFC_Que2</strain>
    </source>
</reference>
<evidence type="ECO:0000313" key="2">
    <source>
        <dbReference type="EMBL" id="KAK2728786.1"/>
    </source>
</evidence>